<dbReference type="InterPro" id="IPR055151">
    <property type="entry name" value="GH113"/>
</dbReference>
<organism evidence="2">
    <name type="scientific">marine metagenome</name>
    <dbReference type="NCBI Taxonomy" id="408172"/>
    <lineage>
        <taxon>unclassified sequences</taxon>
        <taxon>metagenomes</taxon>
        <taxon>ecological metagenomes</taxon>
    </lineage>
</organism>
<feature type="transmembrane region" description="Helical" evidence="1">
    <location>
        <begin position="22"/>
        <end position="42"/>
    </location>
</feature>
<keyword evidence="1" id="KW-1133">Transmembrane helix</keyword>
<keyword evidence="1" id="KW-0812">Transmembrane</keyword>
<evidence type="ECO:0000256" key="1">
    <source>
        <dbReference type="SAM" id="Phobius"/>
    </source>
</evidence>
<dbReference type="EMBL" id="UINC01011878">
    <property type="protein sequence ID" value="SVA52152.1"/>
    <property type="molecule type" value="Genomic_DNA"/>
</dbReference>
<evidence type="ECO:0000313" key="2">
    <source>
        <dbReference type="EMBL" id="SVA52152.1"/>
    </source>
</evidence>
<dbReference type="AlphaFoldDB" id="A0A381WI73"/>
<protein>
    <submittedName>
        <fullName evidence="2">Uncharacterized protein</fullName>
    </submittedName>
</protein>
<gene>
    <name evidence="2" type="ORF">METZ01_LOCUS105006</name>
</gene>
<accession>A0A381WI73</accession>
<keyword evidence="1" id="KW-0472">Membrane</keyword>
<reference evidence="2" key="1">
    <citation type="submission" date="2018-05" db="EMBL/GenBank/DDBJ databases">
        <authorList>
            <person name="Lanie J.A."/>
            <person name="Ng W.-L."/>
            <person name="Kazmierczak K.M."/>
            <person name="Andrzejewski T.M."/>
            <person name="Davidsen T.M."/>
            <person name="Wayne K.J."/>
            <person name="Tettelin H."/>
            <person name="Glass J.I."/>
            <person name="Rusch D."/>
            <person name="Podicherti R."/>
            <person name="Tsui H.-C.T."/>
            <person name="Winkler M.E."/>
        </authorList>
    </citation>
    <scope>NUCLEOTIDE SEQUENCE</scope>
</reference>
<name>A0A381WI73_9ZZZZ</name>
<proteinExistence type="predicted"/>
<dbReference type="SUPFAM" id="SSF51445">
    <property type="entry name" value="(Trans)glycosidases"/>
    <property type="match status" value="2"/>
</dbReference>
<dbReference type="Gene3D" id="3.20.20.80">
    <property type="entry name" value="Glycosidases"/>
    <property type="match status" value="2"/>
</dbReference>
<dbReference type="InterPro" id="IPR017853">
    <property type="entry name" value="GH"/>
</dbReference>
<dbReference type="Pfam" id="PF22612">
    <property type="entry name" value="GH113"/>
    <property type="match status" value="2"/>
</dbReference>
<sequence>MCVTILDCTLSFPRNAPHNRRVCLVTGFVLIWVSVAGCLQFADKPYVPVMPGGIQVDGNESQVWMDAVLDQGLDAIQLTIYARQQAWNSPDLLFHKNANGIIANIRMAKDAGLGVTLVLRVALEQGDISNRHHWHGTIWPEDEDISKWFHNYGEFVLWAADIASSENVDLLVIGSELNSLTSTVTVEKLPELYRYFLTPERTRRVRESLVRCATDISAKDIAPDLQFPDGGSYVTLDEYLRAQEFSDRAWTQYVTGASEVESVKVDHLNKRRALYDRYWRELIGNIRDVYAGPLSYAANFDQFQEVGFWDALDVVGVNAYFPLSLRGQAGQRLEEAMTASWIRVASALNDLATRSGGPGQVLPVMFFELGWTRKAASTVRPFSYQRVEVLETVSPSGPSATPVLTCVHWATAPEDPFERVRALEALERVVEQGNFPTLRGFTLWKLTTNPKHRILEPFAVVIPSGAGPISENDIIDIADRAYLESSSRLAERLRLSASAGR</sequence>